<evidence type="ECO:0000256" key="1">
    <source>
        <dbReference type="ARBA" id="ARBA00004196"/>
    </source>
</evidence>
<name>A0AA43ZF18_9HYPH</name>
<evidence type="ECO:0000256" key="5">
    <source>
        <dbReference type="ARBA" id="ARBA00022729"/>
    </source>
</evidence>
<protein>
    <submittedName>
        <fullName evidence="8">ABC transporter substrate-binding protein</fullName>
    </submittedName>
</protein>
<evidence type="ECO:0000313" key="9">
    <source>
        <dbReference type="Proteomes" id="UP001155840"/>
    </source>
</evidence>
<dbReference type="SUPFAM" id="SSF53807">
    <property type="entry name" value="Helical backbone' metal receptor"/>
    <property type="match status" value="1"/>
</dbReference>
<feature type="domain" description="Fe/B12 periplasmic-binding" evidence="7">
    <location>
        <begin position="30"/>
        <end position="292"/>
    </location>
</feature>
<accession>A0AA43ZF18</accession>
<feature type="chain" id="PRO_5041234454" evidence="6">
    <location>
        <begin position="25"/>
        <end position="293"/>
    </location>
</feature>
<dbReference type="GO" id="GO:1901678">
    <property type="term" value="P:iron coordination entity transport"/>
    <property type="evidence" value="ECO:0007669"/>
    <property type="project" value="UniProtKB-ARBA"/>
</dbReference>
<keyword evidence="4" id="KW-0406">Ion transport</keyword>
<gene>
    <name evidence="8" type="ORF">G8E10_13080</name>
</gene>
<evidence type="ECO:0000256" key="2">
    <source>
        <dbReference type="ARBA" id="ARBA00008814"/>
    </source>
</evidence>
<feature type="signal peptide" evidence="6">
    <location>
        <begin position="1"/>
        <end position="24"/>
    </location>
</feature>
<sequence>MHSRRHFLALSLFSIAGMHSNAFASAGSARIVAIDWSAAESLLALGVVPAAVSDTGYFRQRMPLPLPDDVRDVGPFWEINRELLADIAPDLILINSSSLIMTPDIAKIARVEIVPEKAVSGDRYDLTIDILRHAGGAAGLEPSRMDVVAAQGLERISTLRARLPVSTRRICVLLPDQTGRGVVIYGKGSLPGAVLQRLGLENAWEGPVNAAGIFQAGFDALFDIGEAIFVLIDIPALRHQTTKALETSALWQSLPSVRQGRTRWIEQFYPFGGCVSALHLAEAITAALEGAGR</sequence>
<dbReference type="InterPro" id="IPR051313">
    <property type="entry name" value="Bact_iron-sidero_bind"/>
</dbReference>
<reference evidence="8" key="1">
    <citation type="submission" date="2020-03" db="EMBL/GenBank/DDBJ databases">
        <title>Ferranicluibacter endophyticum gen. nov., sp. nov., a new genus isolated from Rubus ulmifolius Schott. stem.</title>
        <authorList>
            <person name="Roca-Couso R."/>
            <person name="Flores-Felix J.D."/>
            <person name="Igual J.M."/>
            <person name="Rivas R."/>
        </authorList>
    </citation>
    <scope>NUCLEOTIDE SEQUENCE</scope>
    <source>
        <strain evidence="8">CRRU44</strain>
    </source>
</reference>
<keyword evidence="3" id="KW-0813">Transport</keyword>
<evidence type="ECO:0000313" key="8">
    <source>
        <dbReference type="EMBL" id="NHT76674.1"/>
    </source>
</evidence>
<dbReference type="InterPro" id="IPR002491">
    <property type="entry name" value="ABC_transptr_periplasmic_BD"/>
</dbReference>
<comment type="subcellular location">
    <subcellularLocation>
        <location evidence="1">Cell envelope</location>
    </subcellularLocation>
</comment>
<dbReference type="PANTHER" id="PTHR30532">
    <property type="entry name" value="IRON III DICITRATE-BINDING PERIPLASMIC PROTEIN"/>
    <property type="match status" value="1"/>
</dbReference>
<evidence type="ECO:0000256" key="6">
    <source>
        <dbReference type="SAM" id="SignalP"/>
    </source>
</evidence>
<keyword evidence="4" id="KW-0410">Iron transport</keyword>
<dbReference type="PROSITE" id="PS50983">
    <property type="entry name" value="FE_B12_PBP"/>
    <property type="match status" value="1"/>
</dbReference>
<evidence type="ECO:0000259" key="7">
    <source>
        <dbReference type="PROSITE" id="PS50983"/>
    </source>
</evidence>
<keyword evidence="4" id="KW-0408">Iron</keyword>
<keyword evidence="9" id="KW-1185">Reference proteome</keyword>
<organism evidence="8 9">
    <name type="scientific">Ferranicluibacter rubi</name>
    <dbReference type="NCBI Taxonomy" id="2715133"/>
    <lineage>
        <taxon>Bacteria</taxon>
        <taxon>Pseudomonadati</taxon>
        <taxon>Pseudomonadota</taxon>
        <taxon>Alphaproteobacteria</taxon>
        <taxon>Hyphomicrobiales</taxon>
        <taxon>Rhizobiaceae</taxon>
        <taxon>Ferranicluibacter</taxon>
    </lineage>
</organism>
<dbReference type="Proteomes" id="UP001155840">
    <property type="component" value="Unassembled WGS sequence"/>
</dbReference>
<dbReference type="Pfam" id="PF01497">
    <property type="entry name" value="Peripla_BP_2"/>
    <property type="match status" value="1"/>
</dbReference>
<dbReference type="GO" id="GO:0030288">
    <property type="term" value="C:outer membrane-bounded periplasmic space"/>
    <property type="evidence" value="ECO:0007669"/>
    <property type="project" value="TreeGrafter"/>
</dbReference>
<dbReference type="PANTHER" id="PTHR30532:SF1">
    <property type="entry name" value="IRON(3+)-HYDROXAMATE-BINDING PROTEIN FHUD"/>
    <property type="match status" value="1"/>
</dbReference>
<comment type="similarity">
    <text evidence="2">Belongs to the bacterial solute-binding protein 8 family.</text>
</comment>
<dbReference type="AlphaFoldDB" id="A0AA43ZF18"/>
<evidence type="ECO:0000256" key="4">
    <source>
        <dbReference type="ARBA" id="ARBA00022496"/>
    </source>
</evidence>
<keyword evidence="5 6" id="KW-0732">Signal</keyword>
<dbReference type="EMBL" id="JAANCM010000006">
    <property type="protein sequence ID" value="NHT76674.1"/>
    <property type="molecule type" value="Genomic_DNA"/>
</dbReference>
<evidence type="ECO:0000256" key="3">
    <source>
        <dbReference type="ARBA" id="ARBA00022448"/>
    </source>
</evidence>
<dbReference type="Gene3D" id="3.40.50.1980">
    <property type="entry name" value="Nitrogenase molybdenum iron protein domain"/>
    <property type="match status" value="2"/>
</dbReference>
<proteinExistence type="inferred from homology"/>
<comment type="caution">
    <text evidence="8">The sequence shown here is derived from an EMBL/GenBank/DDBJ whole genome shotgun (WGS) entry which is preliminary data.</text>
</comment>